<name>A0AAV1I4Y6_9CHLO</name>
<proteinExistence type="predicted"/>
<dbReference type="Proteomes" id="UP001314263">
    <property type="component" value="Unassembled WGS sequence"/>
</dbReference>
<dbReference type="AlphaFoldDB" id="A0AAV1I4Y6"/>
<gene>
    <name evidence="1" type="ORF">CVIRNUC_004585</name>
</gene>
<evidence type="ECO:0000313" key="1">
    <source>
        <dbReference type="EMBL" id="CAK0778273.1"/>
    </source>
</evidence>
<organism evidence="1 2">
    <name type="scientific">Coccomyxa viridis</name>
    <dbReference type="NCBI Taxonomy" id="1274662"/>
    <lineage>
        <taxon>Eukaryota</taxon>
        <taxon>Viridiplantae</taxon>
        <taxon>Chlorophyta</taxon>
        <taxon>core chlorophytes</taxon>
        <taxon>Trebouxiophyceae</taxon>
        <taxon>Trebouxiophyceae incertae sedis</taxon>
        <taxon>Coccomyxaceae</taxon>
        <taxon>Coccomyxa</taxon>
    </lineage>
</organism>
<evidence type="ECO:0000313" key="2">
    <source>
        <dbReference type="Proteomes" id="UP001314263"/>
    </source>
</evidence>
<sequence>MTVLDRMKQSLLSRYGAHGGTVEKKHLPPAVEEVVQHHHVNRIIPVIVREDHEVHVEQSILPIIENLEEEGDVQERTQAPSFREVHHDMPQDLVSKRMQNRQAMVDIGRNITEDDTQETVEDEPIVEHRVFRHVVQEVQPVIRRRIRKSHVVHTIAPVFEKSLRISHIADLHEHKAITMAEWNRQQRQLENGGQPSDVNGEVTEATQES</sequence>
<comment type="caution">
    <text evidence="1">The sequence shown here is derived from an EMBL/GenBank/DDBJ whole genome shotgun (WGS) entry which is preliminary data.</text>
</comment>
<protein>
    <submittedName>
        <fullName evidence="1">Uncharacterized protein</fullName>
    </submittedName>
</protein>
<accession>A0AAV1I4Y6</accession>
<dbReference type="EMBL" id="CAUYUE010000005">
    <property type="protein sequence ID" value="CAK0778273.1"/>
    <property type="molecule type" value="Genomic_DNA"/>
</dbReference>
<reference evidence="1 2" key="1">
    <citation type="submission" date="2023-10" db="EMBL/GenBank/DDBJ databases">
        <authorList>
            <person name="Maclean D."/>
            <person name="Macfadyen A."/>
        </authorList>
    </citation>
    <scope>NUCLEOTIDE SEQUENCE [LARGE SCALE GENOMIC DNA]</scope>
</reference>
<keyword evidence="2" id="KW-1185">Reference proteome</keyword>